<comment type="caution">
    <text evidence="2">The sequence shown here is derived from an EMBL/GenBank/DDBJ whole genome shotgun (WGS) entry which is preliminary data.</text>
</comment>
<keyword evidence="1" id="KW-0472">Membrane</keyword>
<keyword evidence="3" id="KW-1185">Reference proteome</keyword>
<keyword evidence="1" id="KW-0812">Transmembrane</keyword>
<evidence type="ECO:0000313" key="3">
    <source>
        <dbReference type="Proteomes" id="UP000604473"/>
    </source>
</evidence>
<keyword evidence="1" id="KW-1133">Transmembrane helix</keyword>
<sequence length="163" mass="17470">MDAGMPDELATLKVSQIRRVIGLAVLVMLAGLLIQIGVMRPPEGIGYRVLLLALGAGALTLAELMRRATARRLILTPAGLFDDEGREIARIDRISGLDRGMLAFKPSNGFSLSLTEPLPRAWAPGVWWRLGRRVGVGGVTSAGEAKAMAEILTALLQTRGERS</sequence>
<gene>
    <name evidence="2" type="ORF">JMM60_08160</name>
</gene>
<feature type="transmembrane region" description="Helical" evidence="1">
    <location>
        <begin position="20"/>
        <end position="39"/>
    </location>
</feature>
<accession>A0ABS1RRT7</accession>
<dbReference type="EMBL" id="JAESJJ010000007">
    <property type="protein sequence ID" value="MBL3608779.1"/>
    <property type="molecule type" value="Genomic_DNA"/>
</dbReference>
<reference evidence="2 3" key="1">
    <citation type="submission" date="2021-01" db="EMBL/GenBank/DDBJ databases">
        <title>Draft genomes of Rhodovulum sulfidophilum.</title>
        <authorList>
            <person name="Guzman M.S."/>
        </authorList>
    </citation>
    <scope>NUCLEOTIDE SEQUENCE [LARGE SCALE GENOMIC DNA]</scope>
    <source>
        <strain evidence="2 3">AB35</strain>
    </source>
</reference>
<protein>
    <recommendedName>
        <fullName evidence="4">PH domain-containing protein</fullName>
    </recommendedName>
</protein>
<dbReference type="Proteomes" id="UP000604473">
    <property type="component" value="Unassembled WGS sequence"/>
</dbReference>
<organism evidence="2 3">
    <name type="scientific">Rhodovulum sulfidophilum</name>
    <name type="common">Rhodobacter sulfidophilus</name>
    <dbReference type="NCBI Taxonomy" id="35806"/>
    <lineage>
        <taxon>Bacteria</taxon>
        <taxon>Pseudomonadati</taxon>
        <taxon>Pseudomonadota</taxon>
        <taxon>Alphaproteobacteria</taxon>
        <taxon>Rhodobacterales</taxon>
        <taxon>Paracoccaceae</taxon>
        <taxon>Rhodovulum</taxon>
    </lineage>
</organism>
<feature type="transmembrane region" description="Helical" evidence="1">
    <location>
        <begin position="45"/>
        <end position="65"/>
    </location>
</feature>
<evidence type="ECO:0000313" key="2">
    <source>
        <dbReference type="EMBL" id="MBL3608779.1"/>
    </source>
</evidence>
<name>A0ABS1RRT7_RHOSU</name>
<evidence type="ECO:0008006" key="4">
    <source>
        <dbReference type="Google" id="ProtNLM"/>
    </source>
</evidence>
<evidence type="ECO:0000256" key="1">
    <source>
        <dbReference type="SAM" id="Phobius"/>
    </source>
</evidence>
<proteinExistence type="predicted"/>